<feature type="chain" id="PRO_5046310820" evidence="1">
    <location>
        <begin position="25"/>
        <end position="149"/>
    </location>
</feature>
<comment type="caution">
    <text evidence="2">The sequence shown here is derived from an EMBL/GenBank/DDBJ whole genome shotgun (WGS) entry which is preliminary data.</text>
</comment>
<name>A0ABT0WD37_9BACI</name>
<accession>A0ABT0WD37</accession>
<dbReference type="Proteomes" id="UP001523262">
    <property type="component" value="Unassembled WGS sequence"/>
</dbReference>
<dbReference type="EMBL" id="JAMQCR010000002">
    <property type="protein sequence ID" value="MCM2534242.1"/>
    <property type="molecule type" value="Genomic_DNA"/>
</dbReference>
<keyword evidence="1" id="KW-0732">Signal</keyword>
<feature type="signal peptide" evidence="1">
    <location>
        <begin position="1"/>
        <end position="24"/>
    </location>
</feature>
<evidence type="ECO:0000313" key="2">
    <source>
        <dbReference type="EMBL" id="MCM2534242.1"/>
    </source>
</evidence>
<protein>
    <submittedName>
        <fullName evidence="2">Uncharacterized protein</fullName>
    </submittedName>
</protein>
<reference evidence="2 3" key="1">
    <citation type="submission" date="2022-06" db="EMBL/GenBank/DDBJ databases">
        <authorList>
            <person name="Jeon C.O."/>
        </authorList>
    </citation>
    <scope>NUCLEOTIDE SEQUENCE [LARGE SCALE GENOMIC DNA]</scope>
    <source>
        <strain evidence="2 3">KCTC 13943</strain>
    </source>
</reference>
<sequence>MNKWFGILAFLFVLAIGTSFQAQALTFDHLPKNQTSKQWSVQVGKAEHTQHSVKPKKGVYDTYSFNVKNIGMNVDSVTVQAFRNEPNSKTRFALVSGNANEVLLKQTGQEFKFSVFPLAAKATELEIVVTWKEKGIDRALRETFVFKQQ</sequence>
<evidence type="ECO:0000313" key="3">
    <source>
        <dbReference type="Proteomes" id="UP001523262"/>
    </source>
</evidence>
<gene>
    <name evidence="2" type="ORF">NDK43_20165</name>
</gene>
<keyword evidence="3" id="KW-1185">Reference proteome</keyword>
<organism evidence="2 3">
    <name type="scientific">Neobacillus pocheonensis</name>
    <dbReference type="NCBI Taxonomy" id="363869"/>
    <lineage>
        <taxon>Bacteria</taxon>
        <taxon>Bacillati</taxon>
        <taxon>Bacillota</taxon>
        <taxon>Bacilli</taxon>
        <taxon>Bacillales</taxon>
        <taxon>Bacillaceae</taxon>
        <taxon>Neobacillus</taxon>
    </lineage>
</organism>
<evidence type="ECO:0000256" key="1">
    <source>
        <dbReference type="SAM" id="SignalP"/>
    </source>
</evidence>
<proteinExistence type="predicted"/>